<comment type="caution">
    <text evidence="2">The sequence shown here is derived from an EMBL/GenBank/DDBJ whole genome shotgun (WGS) entry which is preliminary data.</text>
</comment>
<dbReference type="EMBL" id="JAECZO010000201">
    <property type="protein sequence ID" value="KAK7199017.1"/>
    <property type="molecule type" value="Genomic_DNA"/>
</dbReference>
<feature type="region of interest" description="Disordered" evidence="1">
    <location>
        <begin position="122"/>
        <end position="193"/>
    </location>
</feature>
<dbReference type="AlphaFoldDB" id="A0AAW0F1A6"/>
<evidence type="ECO:0000313" key="3">
    <source>
        <dbReference type="Proteomes" id="UP001430356"/>
    </source>
</evidence>
<protein>
    <submittedName>
        <fullName evidence="2">Uncharacterized protein</fullName>
    </submittedName>
</protein>
<name>A0AAW0F1A6_9TRYP</name>
<reference evidence="2 3" key="1">
    <citation type="journal article" date="2021" name="MBio">
        <title>A New Model Trypanosomatid, Novymonas esmeraldas: Genomic Perception of Its 'Candidatus Pandoraea novymonadis' Endosymbiont.</title>
        <authorList>
            <person name="Zakharova A."/>
            <person name="Saura A."/>
            <person name="Butenko A."/>
            <person name="Podesvova L."/>
            <person name="Warmusova S."/>
            <person name="Kostygov A.Y."/>
            <person name="Nenarokova A."/>
            <person name="Lukes J."/>
            <person name="Opperdoes F.R."/>
            <person name="Yurchenko V."/>
        </authorList>
    </citation>
    <scope>NUCLEOTIDE SEQUENCE [LARGE SCALE GENOMIC DNA]</scope>
    <source>
        <strain evidence="2 3">E262AT.01</strain>
    </source>
</reference>
<sequence length="193" mass="20931">MKLLKFVNSDAPHTLAGVQLRNHRLWFPGKRGNAAVAAKSWSLDTSACSSFSGGYWLLDDDNNPICELTDIVLAVPETATNAAAAVHSGSSSSSSSTFAPRGVTDTEVDGIDFRSKMGRQMERERATYGATSKTATKSTRTMMNAESVTEKRNERLKRDRETVAETIESNHIDAAGVGSAPRKESKRAKKQAH</sequence>
<accession>A0AAW0F1A6</accession>
<feature type="compositionally biased region" description="Basic and acidic residues" evidence="1">
    <location>
        <begin position="148"/>
        <end position="171"/>
    </location>
</feature>
<keyword evidence="3" id="KW-1185">Reference proteome</keyword>
<proteinExistence type="predicted"/>
<organism evidence="2 3">
    <name type="scientific">Novymonas esmeraldas</name>
    <dbReference type="NCBI Taxonomy" id="1808958"/>
    <lineage>
        <taxon>Eukaryota</taxon>
        <taxon>Discoba</taxon>
        <taxon>Euglenozoa</taxon>
        <taxon>Kinetoplastea</taxon>
        <taxon>Metakinetoplastina</taxon>
        <taxon>Trypanosomatida</taxon>
        <taxon>Trypanosomatidae</taxon>
        <taxon>Novymonas</taxon>
    </lineage>
</organism>
<dbReference type="Proteomes" id="UP001430356">
    <property type="component" value="Unassembled WGS sequence"/>
</dbReference>
<feature type="compositionally biased region" description="Low complexity" evidence="1">
    <location>
        <begin position="130"/>
        <end position="143"/>
    </location>
</feature>
<evidence type="ECO:0000313" key="2">
    <source>
        <dbReference type="EMBL" id="KAK7199017.1"/>
    </source>
</evidence>
<feature type="compositionally biased region" description="Basic residues" evidence="1">
    <location>
        <begin position="184"/>
        <end position="193"/>
    </location>
</feature>
<evidence type="ECO:0000256" key="1">
    <source>
        <dbReference type="SAM" id="MobiDB-lite"/>
    </source>
</evidence>
<gene>
    <name evidence="2" type="ORF">NESM_000869700</name>
</gene>